<evidence type="ECO:0000313" key="2">
    <source>
        <dbReference type="Proteomes" id="UP000058114"/>
    </source>
</evidence>
<dbReference type="AlphaFoldDB" id="A0A0S2SNG1"/>
<reference evidence="1 2" key="2">
    <citation type="journal article" date="2016" name="Genome Announc.">
        <title>Complete Genome Sequence of the Highly Virulent Aeromonas schubertii Strain WL1483, Isolated from Diseased Snakehead Fish (Channa argus) in China.</title>
        <authorList>
            <person name="Liu L."/>
            <person name="Li N."/>
            <person name="Zhang D."/>
            <person name="Fu X."/>
            <person name="Shi C."/>
            <person name="Lin Q."/>
            <person name="Hao G."/>
        </authorList>
    </citation>
    <scope>NUCLEOTIDE SEQUENCE [LARGE SCALE GENOMIC DNA]</scope>
    <source>
        <strain evidence="1 2">WL1483</strain>
    </source>
</reference>
<dbReference type="SUPFAM" id="SSF46785">
    <property type="entry name" value="Winged helix' DNA-binding domain"/>
    <property type="match status" value="1"/>
</dbReference>
<evidence type="ECO:0008006" key="3">
    <source>
        <dbReference type="Google" id="ProtNLM"/>
    </source>
</evidence>
<proteinExistence type="predicted"/>
<dbReference type="PATRIC" id="fig|652.5.peg.3757"/>
<evidence type="ECO:0000313" key="1">
    <source>
        <dbReference type="EMBL" id="ALP43269.1"/>
    </source>
</evidence>
<gene>
    <name evidence="1" type="ORF">WL1483_3850</name>
</gene>
<dbReference type="KEGG" id="asr:WL1483_3850"/>
<dbReference type="Proteomes" id="UP000058114">
    <property type="component" value="Chromosome"/>
</dbReference>
<dbReference type="RefSeq" id="WP_060587422.1">
    <property type="nucleotide sequence ID" value="NZ_CP013067.1"/>
</dbReference>
<reference evidence="2" key="1">
    <citation type="submission" date="2015-10" db="EMBL/GenBank/DDBJ databases">
        <title>Complete Genome Sequence of Aeromonas schubertii strain WL1483.</title>
        <authorList>
            <person name="Liu L."/>
        </authorList>
    </citation>
    <scope>NUCLEOTIDE SEQUENCE [LARGE SCALE GENOMIC DNA]</scope>
    <source>
        <strain evidence="2">WL1483</strain>
    </source>
</reference>
<organism evidence="1 2">
    <name type="scientific">Aeromonas schubertii</name>
    <dbReference type="NCBI Taxonomy" id="652"/>
    <lineage>
        <taxon>Bacteria</taxon>
        <taxon>Pseudomonadati</taxon>
        <taxon>Pseudomonadota</taxon>
        <taxon>Gammaproteobacteria</taxon>
        <taxon>Aeromonadales</taxon>
        <taxon>Aeromonadaceae</taxon>
        <taxon>Aeromonas</taxon>
    </lineage>
</organism>
<sequence length="200" mass="21897">MKQIIARIKLIDFMGFAEPNADGTKDGWGVTDGEAVAAALSDYISNSPEVDIYDISLEGVRRIDASFPREAFIMLAAKSVGKRGFFVSDVANAVLLDNIRAGADKLSFPLHACCQGRVEVLGPEPKRTQKELYNYVVSKGWVTASEVAEVCDLKINNASNKLKELVDEGFLLRKEGFAETGGIEFYYFPIYGQGLQKTAS</sequence>
<dbReference type="EMBL" id="CP013067">
    <property type="protein sequence ID" value="ALP43269.1"/>
    <property type="molecule type" value="Genomic_DNA"/>
</dbReference>
<protein>
    <recommendedName>
        <fullName evidence="3">DNA-binding protein</fullName>
    </recommendedName>
</protein>
<dbReference type="InterPro" id="IPR036390">
    <property type="entry name" value="WH_DNA-bd_sf"/>
</dbReference>
<accession>A0A0S2SNG1</accession>
<name>A0A0S2SNG1_9GAMM</name>